<accession>A0ABV9TXF1</accession>
<keyword evidence="2" id="KW-1185">Reference proteome</keyword>
<dbReference type="RefSeq" id="WP_378254649.1">
    <property type="nucleotide sequence ID" value="NZ_JBHSIT010000003.1"/>
</dbReference>
<name>A0ABV9TXF1_9ACTN</name>
<proteinExistence type="predicted"/>
<dbReference type="InterPro" id="IPR011041">
    <property type="entry name" value="Quinoprot_gluc/sorb_DH_b-prop"/>
</dbReference>
<reference evidence="2" key="1">
    <citation type="journal article" date="2019" name="Int. J. Syst. Evol. Microbiol.">
        <title>The Global Catalogue of Microorganisms (GCM) 10K type strain sequencing project: providing services to taxonomists for standard genome sequencing and annotation.</title>
        <authorList>
            <consortium name="The Broad Institute Genomics Platform"/>
            <consortium name="The Broad Institute Genome Sequencing Center for Infectious Disease"/>
            <person name="Wu L."/>
            <person name="Ma J."/>
        </authorList>
    </citation>
    <scope>NUCLEOTIDE SEQUENCE [LARGE SCALE GENOMIC DNA]</scope>
    <source>
        <strain evidence="2">KLKA75</strain>
    </source>
</reference>
<evidence type="ECO:0000313" key="2">
    <source>
        <dbReference type="Proteomes" id="UP001595872"/>
    </source>
</evidence>
<sequence>MIIVRGDALATVANRGFAMPEIPSHPGAKPMRTLLLSSVLGAAVAVAGTAVPAGAAVPAAGPAVPAAVPAAGPAAHPAPARHGAPPKEVYGGAWQSGHVQGIAVDRRRGFMYFSFTDLLVKTDMSGRPIGSVTGFTGHLGDLDFNPADGRVYGSLEYKEARSFYIAVFDVDRIDRMGMNAEDAGVVSTVYLKEVVADYAADMNGDGVFDGNTGATPDHRYGCSGIDGVAFGPAFGKRGGPQRLTVAYGIYSNTGRSDNDYQVLLQYDIRSWKRYEKPLTQQLPHTSGPSGTDGKYFVYTGNTNYGVQNLEYAPDSGTWLMAAYKGAKPGFPNYSLFAVDAKSRPRLQTLKGQPTAEKGEVLPLSPRGELDRATGVRGWSGASGQYGLVSVGHGLYYVVQSAQVTENGVTKQTARAQLHRWTAQTPNPFSRIS</sequence>
<dbReference type="Proteomes" id="UP001595872">
    <property type="component" value="Unassembled WGS sequence"/>
</dbReference>
<protein>
    <submittedName>
        <fullName evidence="1">Uncharacterized protein</fullName>
    </submittedName>
</protein>
<organism evidence="1 2">
    <name type="scientific">Actinomadura gamaensis</name>
    <dbReference type="NCBI Taxonomy" id="1763541"/>
    <lineage>
        <taxon>Bacteria</taxon>
        <taxon>Bacillati</taxon>
        <taxon>Actinomycetota</taxon>
        <taxon>Actinomycetes</taxon>
        <taxon>Streptosporangiales</taxon>
        <taxon>Thermomonosporaceae</taxon>
        <taxon>Actinomadura</taxon>
    </lineage>
</organism>
<comment type="caution">
    <text evidence="1">The sequence shown here is derived from an EMBL/GenBank/DDBJ whole genome shotgun (WGS) entry which is preliminary data.</text>
</comment>
<dbReference type="EMBL" id="JBHSIT010000003">
    <property type="protein sequence ID" value="MFC4908231.1"/>
    <property type="molecule type" value="Genomic_DNA"/>
</dbReference>
<gene>
    <name evidence="1" type="ORF">ACFPCY_12925</name>
</gene>
<dbReference type="SUPFAM" id="SSF50952">
    <property type="entry name" value="Soluble quinoprotein glucose dehydrogenase"/>
    <property type="match status" value="1"/>
</dbReference>
<evidence type="ECO:0000313" key="1">
    <source>
        <dbReference type="EMBL" id="MFC4908231.1"/>
    </source>
</evidence>